<dbReference type="GO" id="GO:0010181">
    <property type="term" value="F:FMN binding"/>
    <property type="evidence" value="ECO:0007669"/>
    <property type="project" value="InterPro"/>
</dbReference>
<dbReference type="Gene3D" id="3.20.20.70">
    <property type="entry name" value="Aldolase class I"/>
    <property type="match status" value="1"/>
</dbReference>
<dbReference type="KEGG" id="bgo:BM43_5440"/>
<dbReference type="GO" id="GO:0016491">
    <property type="term" value="F:oxidoreductase activity"/>
    <property type="evidence" value="ECO:0007669"/>
    <property type="project" value="InterPro"/>
</dbReference>
<dbReference type="Proteomes" id="UP000029590">
    <property type="component" value="Unassembled WGS sequence"/>
</dbReference>
<dbReference type="PANTHER" id="PTHR22893">
    <property type="entry name" value="NADH OXIDOREDUCTASE-RELATED"/>
    <property type="match status" value="1"/>
</dbReference>
<proteinExistence type="predicted"/>
<comment type="caution">
    <text evidence="2">The sequence shown here is derived from an EMBL/GenBank/DDBJ whole genome shotgun (WGS) entry which is preliminary data.</text>
</comment>
<gene>
    <name evidence="2" type="ORF">DM48_2326</name>
</gene>
<feature type="domain" description="NADH:flavin oxidoreductase/NADH oxidase N-terminal" evidence="1">
    <location>
        <begin position="2"/>
        <end position="182"/>
    </location>
</feature>
<dbReference type="SUPFAM" id="SSF51395">
    <property type="entry name" value="FMN-linked oxidoreductases"/>
    <property type="match status" value="1"/>
</dbReference>
<name>A0AAW3F4C5_BURGA</name>
<dbReference type="Pfam" id="PF00724">
    <property type="entry name" value="Oxidored_FMN"/>
    <property type="match status" value="1"/>
</dbReference>
<evidence type="ECO:0000313" key="3">
    <source>
        <dbReference type="Proteomes" id="UP000029590"/>
    </source>
</evidence>
<dbReference type="PANTHER" id="PTHR22893:SF91">
    <property type="entry name" value="NADPH DEHYDROGENASE 2-RELATED"/>
    <property type="match status" value="1"/>
</dbReference>
<organism evidence="2 3">
    <name type="scientific">Burkholderia gladioli</name>
    <name type="common">Pseudomonas marginata</name>
    <name type="synonym">Phytomonas marginata</name>
    <dbReference type="NCBI Taxonomy" id="28095"/>
    <lineage>
        <taxon>Bacteria</taxon>
        <taxon>Pseudomonadati</taxon>
        <taxon>Pseudomonadota</taxon>
        <taxon>Betaproteobacteria</taxon>
        <taxon>Burkholderiales</taxon>
        <taxon>Burkholderiaceae</taxon>
        <taxon>Burkholderia</taxon>
    </lineage>
</organism>
<dbReference type="InterPro" id="IPR013785">
    <property type="entry name" value="Aldolase_TIM"/>
</dbReference>
<accession>A0AAW3F4C5</accession>
<evidence type="ECO:0000313" key="2">
    <source>
        <dbReference type="EMBL" id="KGC15732.1"/>
    </source>
</evidence>
<dbReference type="InterPro" id="IPR001155">
    <property type="entry name" value="OxRdtase_FMN_N"/>
</dbReference>
<dbReference type="AlphaFoldDB" id="A0AAW3F4C5"/>
<dbReference type="EMBL" id="JPGG01000016">
    <property type="protein sequence ID" value="KGC15732.1"/>
    <property type="molecule type" value="Genomic_DNA"/>
</dbReference>
<sequence length="213" mass="23261">MAAGFDGVELHAANGYLFDQFLNPHINDRTDRYSAKTIEGRTRFTLEVVDAVSAAIGAHRVGIRLTPYGVIGSVPMFDDAEETYVSLGKALGERGIAYFHVMDQTGFFNTPAGQKPTSELIKELLIKWRAVAPHTAILLDGGMTKARANELITNGVIDLAGFGQPFIANPDLVARLRHDWPLNQPDRATYYEGGAHGYVDYPPYRPAGESVPA</sequence>
<reference evidence="2 3" key="1">
    <citation type="submission" date="2014-04" db="EMBL/GenBank/DDBJ databases">
        <authorList>
            <person name="Bishop-Lilly K.A."/>
            <person name="Broomall S.M."/>
            <person name="Chain P.S."/>
            <person name="Chertkov O."/>
            <person name="Coyne S.R."/>
            <person name="Daligault H.E."/>
            <person name="Davenport K.W."/>
            <person name="Erkkila T."/>
            <person name="Frey K.G."/>
            <person name="Gibbons H.S."/>
            <person name="Gu W."/>
            <person name="Jaissle J."/>
            <person name="Johnson S.L."/>
            <person name="Koroleva G.I."/>
            <person name="Ladner J.T."/>
            <person name="Lo C.-C."/>
            <person name="Minogue T.D."/>
            <person name="Munk C."/>
            <person name="Palacios G.F."/>
            <person name="Redden C.L."/>
            <person name="Rosenzweig C.N."/>
            <person name="Scholz M.B."/>
            <person name="Teshima H."/>
            <person name="Xu Y."/>
        </authorList>
    </citation>
    <scope>NUCLEOTIDE SEQUENCE [LARGE SCALE GENOMIC DNA]</scope>
    <source>
        <strain evidence="3">gladioli</strain>
    </source>
</reference>
<protein>
    <submittedName>
        <fullName evidence="2">Flavin oxidoreductase / NADH oxidase family protein</fullName>
    </submittedName>
</protein>
<evidence type="ECO:0000259" key="1">
    <source>
        <dbReference type="Pfam" id="PF00724"/>
    </source>
</evidence>
<dbReference type="InterPro" id="IPR045247">
    <property type="entry name" value="Oye-like"/>
</dbReference>